<feature type="region of interest" description="Disordered" evidence="1">
    <location>
        <begin position="43"/>
        <end position="86"/>
    </location>
</feature>
<reference evidence="2" key="1">
    <citation type="journal article" date="2022" name="bioRxiv">
        <title>Sequencing and chromosome-scale assembly of the giantPleurodeles waltlgenome.</title>
        <authorList>
            <person name="Brown T."/>
            <person name="Elewa A."/>
            <person name="Iarovenko S."/>
            <person name="Subramanian E."/>
            <person name="Araus A.J."/>
            <person name="Petzold A."/>
            <person name="Susuki M."/>
            <person name="Suzuki K.-i.T."/>
            <person name="Hayashi T."/>
            <person name="Toyoda A."/>
            <person name="Oliveira C."/>
            <person name="Osipova E."/>
            <person name="Leigh N.D."/>
            <person name="Simon A."/>
            <person name="Yun M.H."/>
        </authorList>
    </citation>
    <scope>NUCLEOTIDE SEQUENCE</scope>
    <source>
        <strain evidence="2">20211129_DDA</strain>
        <tissue evidence="2">Liver</tissue>
    </source>
</reference>
<proteinExistence type="predicted"/>
<evidence type="ECO:0000313" key="2">
    <source>
        <dbReference type="EMBL" id="KAJ1101259.1"/>
    </source>
</evidence>
<dbReference type="EMBL" id="JANPWB010000014">
    <property type="protein sequence ID" value="KAJ1101259.1"/>
    <property type="molecule type" value="Genomic_DNA"/>
</dbReference>
<dbReference type="AlphaFoldDB" id="A0AAV7MDL5"/>
<evidence type="ECO:0000256" key="1">
    <source>
        <dbReference type="SAM" id="MobiDB-lite"/>
    </source>
</evidence>
<feature type="region of interest" description="Disordered" evidence="1">
    <location>
        <begin position="177"/>
        <end position="200"/>
    </location>
</feature>
<feature type="region of interest" description="Disordered" evidence="1">
    <location>
        <begin position="1"/>
        <end position="21"/>
    </location>
</feature>
<name>A0AAV7MDL5_PLEWA</name>
<keyword evidence="3" id="KW-1185">Reference proteome</keyword>
<accession>A0AAV7MDL5</accession>
<sequence>MGRIMPPKKASAPKRNGRDPELSQLLRLVLEKLGRDDAVEVTESSVNEVGGDKNSRPKRSHVAPSAAFPAVKRRRNGKTPVPASSEQTCAAVVNPPVQTDIPEPPPLVPAPPLVTQGVAVDSSASPVLGLEGVLADILEIRGLPGTLNTVKGPSGALPSHPITRGNFNRSVTCGAACTPPNSSDSRAPGPSAGPIQTSVA</sequence>
<dbReference type="Proteomes" id="UP001066276">
    <property type="component" value="Chromosome 10"/>
</dbReference>
<protein>
    <submittedName>
        <fullName evidence="2">Uncharacterized protein</fullName>
    </submittedName>
</protein>
<organism evidence="2 3">
    <name type="scientific">Pleurodeles waltl</name>
    <name type="common">Iberian ribbed newt</name>
    <dbReference type="NCBI Taxonomy" id="8319"/>
    <lineage>
        <taxon>Eukaryota</taxon>
        <taxon>Metazoa</taxon>
        <taxon>Chordata</taxon>
        <taxon>Craniata</taxon>
        <taxon>Vertebrata</taxon>
        <taxon>Euteleostomi</taxon>
        <taxon>Amphibia</taxon>
        <taxon>Batrachia</taxon>
        <taxon>Caudata</taxon>
        <taxon>Salamandroidea</taxon>
        <taxon>Salamandridae</taxon>
        <taxon>Pleurodelinae</taxon>
        <taxon>Pleurodeles</taxon>
    </lineage>
</organism>
<evidence type="ECO:0000313" key="3">
    <source>
        <dbReference type="Proteomes" id="UP001066276"/>
    </source>
</evidence>
<gene>
    <name evidence="2" type="ORF">NDU88_006331</name>
</gene>
<comment type="caution">
    <text evidence="2">The sequence shown here is derived from an EMBL/GenBank/DDBJ whole genome shotgun (WGS) entry which is preliminary data.</text>
</comment>